<dbReference type="OrthoDB" id="4812256at2"/>
<dbReference type="GO" id="GO:0005829">
    <property type="term" value="C:cytosol"/>
    <property type="evidence" value="ECO:0007669"/>
    <property type="project" value="TreeGrafter"/>
</dbReference>
<evidence type="ECO:0000259" key="14">
    <source>
        <dbReference type="PROSITE" id="PS51217"/>
    </source>
</evidence>
<organism evidence="15 16">
    <name type="scientific">Egibacter rhizosphaerae</name>
    <dbReference type="NCBI Taxonomy" id="1670831"/>
    <lineage>
        <taxon>Bacteria</taxon>
        <taxon>Bacillati</taxon>
        <taxon>Actinomycetota</taxon>
        <taxon>Nitriliruptoria</taxon>
        <taxon>Egibacterales</taxon>
        <taxon>Egibacteraceae</taxon>
        <taxon>Egibacter</taxon>
    </lineage>
</organism>
<dbReference type="PANTHER" id="PTHR11070:SF2">
    <property type="entry name" value="ATP-DEPENDENT DNA HELICASE SRS2"/>
    <property type="match status" value="1"/>
</dbReference>
<dbReference type="Proteomes" id="UP000291469">
    <property type="component" value="Chromosome"/>
</dbReference>
<dbReference type="GO" id="GO:0000725">
    <property type="term" value="P:recombinational repair"/>
    <property type="evidence" value="ECO:0007669"/>
    <property type="project" value="TreeGrafter"/>
</dbReference>
<name>A0A411YLK6_9ACTN</name>
<dbReference type="InterPro" id="IPR005751">
    <property type="entry name" value="ATP-dep_DNA_helicase_PcrA"/>
</dbReference>
<evidence type="ECO:0000256" key="10">
    <source>
        <dbReference type="PROSITE-ProRule" id="PRU00560"/>
    </source>
</evidence>
<evidence type="ECO:0000313" key="15">
    <source>
        <dbReference type="EMBL" id="QBI22051.1"/>
    </source>
</evidence>
<evidence type="ECO:0000256" key="8">
    <source>
        <dbReference type="ARBA" id="ARBA00034617"/>
    </source>
</evidence>
<dbReference type="CDD" id="cd18807">
    <property type="entry name" value="SF1_C_UvrD"/>
    <property type="match status" value="1"/>
</dbReference>
<dbReference type="EC" id="5.6.2.4" evidence="11"/>
<evidence type="ECO:0000256" key="11">
    <source>
        <dbReference type="RuleBase" id="RU364053"/>
    </source>
</evidence>
<dbReference type="NCBIfam" id="TIGR01073">
    <property type="entry name" value="pcrA"/>
    <property type="match status" value="1"/>
</dbReference>
<proteinExistence type="inferred from homology"/>
<sequence length="749" mass="84203">MAASAELVEGLNESQRAAVTHPDGPLLVIAGAGSGKTRVLTHRIAHLVRDRGVSPFELLAITFTNKAADEMKDRVGRLVGDRIVGVDRDDDGRMRPRRWGGMWVSTFHSACARLLREEAHRLGYATAFSIYDATDAQRLVQSVQSDLGMDTKKVTPRGAQAAISRAKNELIDFETYRSQAESWYEQQVAEVYRAYQERLHRASAFDFDDLLVKTVELFQLFDEVLTHYRERFRHVLVDEWQDTNRAQYELVRLLAAEHRNVMVVGDDAQSIYKFRGADVRNILEFERDFPDAVRITLDRNYRSTQTILDAANAVIRHNTQRIDKHLWTDAGQGTEVVRYTADNEQDEAAFVSEEIDRLADEEATGASDVAVFYRTNAQSRALEEILMRVGTPYRIVGGTRFYERREIKDVLAYLRLLVNPADDVSAKRVLNVPRRGVGRKTEEYLDLFAAREQVHFLDACRRVDDNHQVSSRGARAVREFVNLVEAMRTEAFERVLAPREIVELVLERTGYVSELEAERTVEALGRVENVKELAGVADDFLDLQGSQGPADPDEARVQLEAFLERVALVSEQDALADGDERVTLMTMHNAKGLEYPVVFVVGLEDGIFPHHRSLSEPDDLEEERRLCYVAMTRAQRRLYLTNAWKRTLFGGTHANPPSRFLKEVPDELVAAREGDAGGPSRRAASRLGEGPHNGATGDVGAGDRIRHPSFGTGVVLEISGDPGNEEAVVRFDEGGTKRMLLAYAPLVRA</sequence>
<evidence type="ECO:0000256" key="7">
    <source>
        <dbReference type="ARBA" id="ARBA00023235"/>
    </source>
</evidence>
<protein>
    <recommendedName>
        <fullName evidence="11">ATP-dependent DNA helicase</fullName>
        <ecNumber evidence="11">5.6.2.4</ecNumber>
    </recommendedName>
</protein>
<feature type="region of interest" description="Disordered" evidence="12">
    <location>
        <begin position="672"/>
        <end position="704"/>
    </location>
</feature>
<evidence type="ECO:0000259" key="13">
    <source>
        <dbReference type="PROSITE" id="PS51198"/>
    </source>
</evidence>
<keyword evidence="2 10" id="KW-0547">Nucleotide-binding</keyword>
<dbReference type="Pfam" id="PF00580">
    <property type="entry name" value="UvrD-helicase"/>
    <property type="match status" value="1"/>
</dbReference>
<dbReference type="InterPro" id="IPR013986">
    <property type="entry name" value="DExx_box_DNA_helicase_dom_sf"/>
</dbReference>
<feature type="domain" description="UvrD-like helicase ATP-binding" evidence="13">
    <location>
        <begin position="9"/>
        <end position="304"/>
    </location>
</feature>
<accession>A0A411YLK6</accession>
<dbReference type="FunFam" id="1.10.10.160:FF:000001">
    <property type="entry name" value="ATP-dependent DNA helicase"/>
    <property type="match status" value="1"/>
</dbReference>
<feature type="binding site" evidence="10">
    <location>
        <begin position="30"/>
        <end position="37"/>
    </location>
    <ligand>
        <name>ATP</name>
        <dbReference type="ChEBI" id="CHEBI:30616"/>
    </ligand>
</feature>
<dbReference type="GO" id="GO:0006260">
    <property type="term" value="P:DNA replication"/>
    <property type="evidence" value="ECO:0007669"/>
    <property type="project" value="InterPro"/>
</dbReference>
<dbReference type="Gene3D" id="1.10.10.160">
    <property type="match status" value="1"/>
</dbReference>
<dbReference type="GO" id="GO:0005524">
    <property type="term" value="F:ATP binding"/>
    <property type="evidence" value="ECO:0007669"/>
    <property type="project" value="UniProtKB-UniRule"/>
</dbReference>
<keyword evidence="5 10" id="KW-0067">ATP-binding</keyword>
<dbReference type="Pfam" id="PF21196">
    <property type="entry name" value="PcrA_UvrD_tudor"/>
    <property type="match status" value="1"/>
</dbReference>
<reference evidence="15 16" key="1">
    <citation type="submission" date="2019-01" db="EMBL/GenBank/DDBJ databases">
        <title>Egibacter rhizosphaerae EGI 80759T.</title>
        <authorList>
            <person name="Chen D.-D."/>
            <person name="Tian Y."/>
            <person name="Jiao J.-Y."/>
            <person name="Zhang X.-T."/>
            <person name="Zhang Y.-G."/>
            <person name="Zhang Y."/>
            <person name="Xiao M."/>
            <person name="Shu W.-S."/>
            <person name="Li W.-J."/>
        </authorList>
    </citation>
    <scope>NUCLEOTIDE SEQUENCE [LARGE SCALE GENOMIC DNA]</scope>
    <source>
        <strain evidence="15 16">EGI 80759</strain>
    </source>
</reference>
<dbReference type="AlphaFoldDB" id="A0A411YLK6"/>
<keyword evidence="16" id="KW-1185">Reference proteome</keyword>
<dbReference type="GO" id="GO:0009314">
    <property type="term" value="P:response to radiation"/>
    <property type="evidence" value="ECO:0007669"/>
    <property type="project" value="UniProtKB-ARBA"/>
</dbReference>
<dbReference type="InterPro" id="IPR014016">
    <property type="entry name" value="UvrD-like_ATP-bd"/>
</dbReference>
<evidence type="ECO:0000256" key="12">
    <source>
        <dbReference type="SAM" id="MobiDB-lite"/>
    </source>
</evidence>
<keyword evidence="4 10" id="KW-0347">Helicase</keyword>
<keyword evidence="3 10" id="KW-0378">Hydrolase</keyword>
<comment type="catalytic activity">
    <reaction evidence="8">
        <text>Couples ATP hydrolysis with the unwinding of duplex DNA by translocating in the 3'-5' direction.</text>
        <dbReference type="EC" id="5.6.2.4"/>
    </reaction>
</comment>
<dbReference type="Gene3D" id="3.40.50.300">
    <property type="entry name" value="P-loop containing nucleotide triphosphate hydrolases"/>
    <property type="match status" value="2"/>
</dbReference>
<dbReference type="GO" id="GO:0033202">
    <property type="term" value="C:DNA helicase complex"/>
    <property type="evidence" value="ECO:0007669"/>
    <property type="project" value="TreeGrafter"/>
</dbReference>
<dbReference type="InterPro" id="IPR027417">
    <property type="entry name" value="P-loop_NTPase"/>
</dbReference>
<evidence type="ECO:0000256" key="4">
    <source>
        <dbReference type="ARBA" id="ARBA00022806"/>
    </source>
</evidence>
<dbReference type="SUPFAM" id="SSF52540">
    <property type="entry name" value="P-loop containing nucleoside triphosphate hydrolases"/>
    <property type="match status" value="1"/>
</dbReference>
<evidence type="ECO:0000256" key="3">
    <source>
        <dbReference type="ARBA" id="ARBA00022801"/>
    </source>
</evidence>
<dbReference type="CDD" id="cd17932">
    <property type="entry name" value="DEXQc_UvrD"/>
    <property type="match status" value="1"/>
</dbReference>
<dbReference type="InterPro" id="IPR014017">
    <property type="entry name" value="DNA_helicase_UvrD-like_C"/>
</dbReference>
<dbReference type="Pfam" id="PF13361">
    <property type="entry name" value="UvrD_C"/>
    <property type="match status" value="1"/>
</dbReference>
<evidence type="ECO:0000256" key="2">
    <source>
        <dbReference type="ARBA" id="ARBA00022741"/>
    </source>
</evidence>
<dbReference type="InterPro" id="IPR000212">
    <property type="entry name" value="DNA_helicase_UvrD/REP"/>
</dbReference>
<keyword evidence="6 11" id="KW-0238">DNA-binding</keyword>
<dbReference type="EMBL" id="CP036402">
    <property type="protein sequence ID" value="QBI22051.1"/>
    <property type="molecule type" value="Genomic_DNA"/>
</dbReference>
<dbReference type="PANTHER" id="PTHR11070">
    <property type="entry name" value="UVRD / RECB / PCRA DNA HELICASE FAMILY MEMBER"/>
    <property type="match status" value="1"/>
</dbReference>
<dbReference type="KEGG" id="erz:ER308_14215"/>
<comment type="catalytic activity">
    <reaction evidence="9 11">
        <text>ATP + H2O = ADP + phosphate + H(+)</text>
        <dbReference type="Rhea" id="RHEA:13065"/>
        <dbReference type="ChEBI" id="CHEBI:15377"/>
        <dbReference type="ChEBI" id="CHEBI:15378"/>
        <dbReference type="ChEBI" id="CHEBI:30616"/>
        <dbReference type="ChEBI" id="CHEBI:43474"/>
        <dbReference type="ChEBI" id="CHEBI:456216"/>
        <dbReference type="EC" id="5.6.2.4"/>
    </reaction>
</comment>
<dbReference type="GO" id="GO:0003677">
    <property type="term" value="F:DNA binding"/>
    <property type="evidence" value="ECO:0007669"/>
    <property type="project" value="UniProtKB-KW"/>
</dbReference>
<evidence type="ECO:0000313" key="16">
    <source>
        <dbReference type="Proteomes" id="UP000291469"/>
    </source>
</evidence>
<dbReference type="Gene3D" id="1.10.486.10">
    <property type="entry name" value="PCRA, domain 4"/>
    <property type="match status" value="1"/>
</dbReference>
<evidence type="ECO:0000256" key="5">
    <source>
        <dbReference type="ARBA" id="ARBA00022840"/>
    </source>
</evidence>
<dbReference type="PROSITE" id="PS51217">
    <property type="entry name" value="UVRD_HELICASE_CTER"/>
    <property type="match status" value="1"/>
</dbReference>
<feature type="domain" description="UvrD-like helicase C-terminal" evidence="14">
    <location>
        <begin position="305"/>
        <end position="592"/>
    </location>
</feature>
<dbReference type="GO" id="GO:0016887">
    <property type="term" value="F:ATP hydrolysis activity"/>
    <property type="evidence" value="ECO:0007669"/>
    <property type="project" value="RHEA"/>
</dbReference>
<evidence type="ECO:0000256" key="6">
    <source>
        <dbReference type="ARBA" id="ARBA00023125"/>
    </source>
</evidence>
<dbReference type="PROSITE" id="PS51198">
    <property type="entry name" value="UVRD_HELICASE_ATP_BIND"/>
    <property type="match status" value="1"/>
</dbReference>
<evidence type="ECO:0000256" key="1">
    <source>
        <dbReference type="ARBA" id="ARBA00009922"/>
    </source>
</evidence>
<evidence type="ECO:0000256" key="9">
    <source>
        <dbReference type="ARBA" id="ARBA00048988"/>
    </source>
</evidence>
<comment type="similarity">
    <text evidence="1 11">Belongs to the helicase family. UvrD subfamily.</text>
</comment>
<dbReference type="FunFam" id="1.10.486.10:FF:000003">
    <property type="entry name" value="ATP-dependent DNA helicase"/>
    <property type="match status" value="1"/>
</dbReference>
<keyword evidence="7" id="KW-0413">Isomerase</keyword>
<dbReference type="GO" id="GO:0043138">
    <property type="term" value="F:3'-5' DNA helicase activity"/>
    <property type="evidence" value="ECO:0007669"/>
    <property type="project" value="UniProtKB-EC"/>
</dbReference>
<gene>
    <name evidence="15" type="primary">pcrA</name>
    <name evidence="15" type="ORF">ER308_14215</name>
</gene>